<sequence length="87" mass="8893">MNMLCAVATLIRCGPGSCKDVISGTGTIVRSSLNMTVAEPHSSVAVNTAADGIASQLTLISAGSNSAKTGAMVSSTLFAENKQLYYH</sequence>
<evidence type="ECO:0000313" key="2">
    <source>
        <dbReference type="Proteomes" id="UP001242368"/>
    </source>
</evidence>
<dbReference type="RefSeq" id="WP_290364955.1">
    <property type="nucleotide sequence ID" value="NZ_JAUFQU010000022.1"/>
</dbReference>
<dbReference type="EMBL" id="JAUFQU010000022">
    <property type="protein sequence ID" value="MDN3709206.1"/>
    <property type="molecule type" value="Genomic_DNA"/>
</dbReference>
<evidence type="ECO:0008006" key="3">
    <source>
        <dbReference type="Google" id="ProtNLM"/>
    </source>
</evidence>
<dbReference type="Proteomes" id="UP001242368">
    <property type="component" value="Unassembled WGS sequence"/>
</dbReference>
<gene>
    <name evidence="1" type="ORF">QW060_19435</name>
</gene>
<protein>
    <recommendedName>
        <fullName evidence="3">Antifreeze protein</fullName>
    </recommendedName>
</protein>
<evidence type="ECO:0000313" key="1">
    <source>
        <dbReference type="EMBL" id="MDN3709206.1"/>
    </source>
</evidence>
<organism evidence="1 2">
    <name type="scientific">Paenimyroides ceti</name>
    <dbReference type="NCBI Taxonomy" id="395087"/>
    <lineage>
        <taxon>Bacteria</taxon>
        <taxon>Pseudomonadati</taxon>
        <taxon>Bacteroidota</taxon>
        <taxon>Flavobacteriia</taxon>
        <taxon>Flavobacteriales</taxon>
        <taxon>Flavobacteriaceae</taxon>
        <taxon>Paenimyroides</taxon>
    </lineage>
</organism>
<comment type="caution">
    <text evidence="1">The sequence shown here is derived from an EMBL/GenBank/DDBJ whole genome shotgun (WGS) entry which is preliminary data.</text>
</comment>
<name>A0ABT8CZM7_9FLAO</name>
<proteinExistence type="predicted"/>
<keyword evidence="2" id="KW-1185">Reference proteome</keyword>
<reference evidence="2" key="1">
    <citation type="journal article" date="2019" name="Int. J. Syst. Evol. Microbiol.">
        <title>The Global Catalogue of Microorganisms (GCM) 10K type strain sequencing project: providing services to taxonomists for standard genome sequencing and annotation.</title>
        <authorList>
            <consortium name="The Broad Institute Genomics Platform"/>
            <consortium name="The Broad Institute Genome Sequencing Center for Infectious Disease"/>
            <person name="Wu L."/>
            <person name="Ma J."/>
        </authorList>
    </citation>
    <scope>NUCLEOTIDE SEQUENCE [LARGE SCALE GENOMIC DNA]</scope>
    <source>
        <strain evidence="2">CECT 7184</strain>
    </source>
</reference>
<accession>A0ABT8CZM7</accession>